<dbReference type="OMA" id="RSQNSEX"/>
<dbReference type="GO" id="GO:0048598">
    <property type="term" value="P:embryonic morphogenesis"/>
    <property type="evidence" value="ECO:0007669"/>
    <property type="project" value="TreeGrafter"/>
</dbReference>
<name>A0A026WFZ8_OOCBI</name>
<feature type="compositionally biased region" description="Basic and acidic residues" evidence="9">
    <location>
        <begin position="7"/>
        <end position="29"/>
    </location>
</feature>
<evidence type="ECO:0000256" key="8">
    <source>
        <dbReference type="RuleBase" id="RU000682"/>
    </source>
</evidence>
<evidence type="ECO:0000313" key="14">
    <source>
        <dbReference type="Proteomes" id="UP000279307"/>
    </source>
</evidence>
<evidence type="ECO:0000256" key="3">
    <source>
        <dbReference type="ARBA" id="ARBA00023125"/>
    </source>
</evidence>
<dbReference type="InterPro" id="IPR017970">
    <property type="entry name" value="Homeobox_CS"/>
</dbReference>
<feature type="compositionally biased region" description="Basic and acidic residues" evidence="9">
    <location>
        <begin position="191"/>
        <end position="203"/>
    </location>
</feature>
<evidence type="ECO:0000256" key="6">
    <source>
        <dbReference type="ARBA" id="ARBA00038425"/>
    </source>
</evidence>
<evidence type="ECO:0000256" key="7">
    <source>
        <dbReference type="PROSITE-ProRule" id="PRU00108"/>
    </source>
</evidence>
<evidence type="ECO:0000256" key="5">
    <source>
        <dbReference type="ARBA" id="ARBA00023242"/>
    </source>
</evidence>
<dbReference type="InterPro" id="IPR050674">
    <property type="entry name" value="Msh_Homeobox_Regulators"/>
</dbReference>
<dbReference type="EMBL" id="QOIP01000009">
    <property type="protein sequence ID" value="RLU18602.1"/>
    <property type="molecule type" value="Genomic_DNA"/>
</dbReference>
<dbReference type="SUPFAM" id="SSF46689">
    <property type="entry name" value="Homeodomain-like"/>
    <property type="match status" value="1"/>
</dbReference>
<dbReference type="Proteomes" id="UP000053097">
    <property type="component" value="Unassembled WGS sequence"/>
</dbReference>
<dbReference type="GO" id="GO:0000977">
    <property type="term" value="F:RNA polymerase II transcription regulatory region sequence-specific DNA binding"/>
    <property type="evidence" value="ECO:0007669"/>
    <property type="project" value="TreeGrafter"/>
</dbReference>
<dbReference type="PANTHER" id="PTHR24338">
    <property type="entry name" value="HOMEOBOX PROTEIN MSX"/>
    <property type="match status" value="1"/>
</dbReference>
<dbReference type="OrthoDB" id="1867783at2759"/>
<dbReference type="InterPro" id="IPR009057">
    <property type="entry name" value="Homeodomain-like_sf"/>
</dbReference>
<keyword evidence="2" id="KW-0217">Developmental protein</keyword>
<dbReference type="Gene3D" id="1.10.10.60">
    <property type="entry name" value="Homeodomain-like"/>
    <property type="match status" value="1"/>
</dbReference>
<evidence type="ECO:0000259" key="10">
    <source>
        <dbReference type="PROSITE" id="PS50071"/>
    </source>
</evidence>
<protein>
    <submittedName>
        <fullName evidence="11">Homeobox protein MSX-1</fullName>
    </submittedName>
</protein>
<evidence type="ECO:0000256" key="9">
    <source>
        <dbReference type="SAM" id="MobiDB-lite"/>
    </source>
</evidence>
<sequence length="269" mass="30785">MRNPPQKAEDAPREKRKREQREREKRKEGGYVPHGTHGRVLEYSYTHVRIRVYIAKGSPLGGFSGTLFGMTSEARGSRTSNTDFSIARILGDDRRRSLPSVDRETARKRRTHGLDREHAFRGAGNEEAREADVDAEEAGREVSGGNVEGTSPDVATGRRSGGGNDGSAARRTDLTWLQYTRYRPPRLPRKSAAEKRMKRRTGEQPRIPFSSPQLRVLEDRYKRNAYLSRNDVVEMSATLRLPQNKIKIWFQNRRARQRRESLNSTILAR</sequence>
<keyword evidence="5 7" id="KW-0539">Nucleus</keyword>
<keyword evidence="4 7" id="KW-0371">Homeobox</keyword>
<proteinExistence type="inferred from homology"/>
<feature type="region of interest" description="Disordered" evidence="9">
    <location>
        <begin position="1"/>
        <end position="35"/>
    </location>
</feature>
<dbReference type="Pfam" id="PF00046">
    <property type="entry name" value="Homeodomain"/>
    <property type="match status" value="1"/>
</dbReference>
<dbReference type="PROSITE" id="PS00027">
    <property type="entry name" value="HOMEOBOX_1"/>
    <property type="match status" value="1"/>
</dbReference>
<feature type="region of interest" description="Disordered" evidence="9">
    <location>
        <begin position="97"/>
        <end position="211"/>
    </location>
</feature>
<dbReference type="GO" id="GO:0000981">
    <property type="term" value="F:DNA-binding transcription factor activity, RNA polymerase II-specific"/>
    <property type="evidence" value="ECO:0007669"/>
    <property type="project" value="InterPro"/>
</dbReference>
<dbReference type="InterPro" id="IPR001356">
    <property type="entry name" value="HD"/>
</dbReference>
<comment type="subcellular location">
    <subcellularLocation>
        <location evidence="1 7 8">Nucleus</location>
    </subcellularLocation>
</comment>
<evidence type="ECO:0000256" key="4">
    <source>
        <dbReference type="ARBA" id="ARBA00023155"/>
    </source>
</evidence>
<evidence type="ECO:0000313" key="13">
    <source>
        <dbReference type="Proteomes" id="UP000053097"/>
    </source>
</evidence>
<evidence type="ECO:0000256" key="2">
    <source>
        <dbReference type="ARBA" id="ARBA00022473"/>
    </source>
</evidence>
<dbReference type="CDD" id="cd00086">
    <property type="entry name" value="homeodomain"/>
    <property type="match status" value="1"/>
</dbReference>
<feature type="DNA-binding region" description="Homeobox" evidence="7">
    <location>
        <begin position="202"/>
        <end position="261"/>
    </location>
</feature>
<evidence type="ECO:0000313" key="11">
    <source>
        <dbReference type="EMBL" id="EZA54972.1"/>
    </source>
</evidence>
<feature type="compositionally biased region" description="Basic and acidic residues" evidence="9">
    <location>
        <begin position="112"/>
        <end position="140"/>
    </location>
</feature>
<dbReference type="Proteomes" id="UP000279307">
    <property type="component" value="Chromosome 9"/>
</dbReference>
<organism evidence="11 13">
    <name type="scientific">Ooceraea biroi</name>
    <name type="common">Clonal raider ant</name>
    <name type="synonym">Cerapachys biroi</name>
    <dbReference type="NCBI Taxonomy" id="2015173"/>
    <lineage>
        <taxon>Eukaryota</taxon>
        <taxon>Metazoa</taxon>
        <taxon>Ecdysozoa</taxon>
        <taxon>Arthropoda</taxon>
        <taxon>Hexapoda</taxon>
        <taxon>Insecta</taxon>
        <taxon>Pterygota</taxon>
        <taxon>Neoptera</taxon>
        <taxon>Endopterygota</taxon>
        <taxon>Hymenoptera</taxon>
        <taxon>Apocrita</taxon>
        <taxon>Aculeata</taxon>
        <taxon>Formicoidea</taxon>
        <taxon>Formicidae</taxon>
        <taxon>Dorylinae</taxon>
        <taxon>Ooceraea</taxon>
    </lineage>
</organism>
<dbReference type="PANTHER" id="PTHR24338:SF0">
    <property type="entry name" value="MUSCLE SEGMENTATION HOMEOBOX"/>
    <property type="match status" value="1"/>
</dbReference>
<reference evidence="11 13" key="1">
    <citation type="journal article" date="2014" name="Curr. Biol.">
        <title>The genome of the clonal raider ant Cerapachys biroi.</title>
        <authorList>
            <person name="Oxley P.R."/>
            <person name="Ji L."/>
            <person name="Fetter-Pruneda I."/>
            <person name="McKenzie S.K."/>
            <person name="Li C."/>
            <person name="Hu H."/>
            <person name="Zhang G."/>
            <person name="Kronauer D.J."/>
        </authorList>
    </citation>
    <scope>NUCLEOTIDE SEQUENCE [LARGE SCALE GENOMIC DNA]</scope>
</reference>
<dbReference type="SMART" id="SM00389">
    <property type="entry name" value="HOX"/>
    <property type="match status" value="1"/>
</dbReference>
<comment type="similarity">
    <text evidence="6">Belongs to the Msh homeobox family.</text>
</comment>
<dbReference type="EMBL" id="KK107231">
    <property type="protein sequence ID" value="EZA54972.1"/>
    <property type="molecule type" value="Genomic_DNA"/>
</dbReference>
<reference evidence="12" key="3">
    <citation type="submission" date="2018-07" db="EMBL/GenBank/DDBJ databases">
        <authorList>
            <person name="Mckenzie S.K."/>
            <person name="Kronauer D.J.C."/>
        </authorList>
    </citation>
    <scope>NUCLEOTIDE SEQUENCE</scope>
    <source>
        <strain evidence="12">Clonal line C1</strain>
    </source>
</reference>
<keyword evidence="13" id="KW-1185">Reference proteome</keyword>
<feature type="domain" description="Homeobox" evidence="10">
    <location>
        <begin position="200"/>
        <end position="260"/>
    </location>
</feature>
<evidence type="ECO:0000256" key="1">
    <source>
        <dbReference type="ARBA" id="ARBA00004123"/>
    </source>
</evidence>
<gene>
    <name evidence="12" type="ORF">DMN91_008959</name>
    <name evidence="11" type="ORF">X777_04435</name>
</gene>
<dbReference type="PROSITE" id="PS50071">
    <property type="entry name" value="HOMEOBOX_2"/>
    <property type="match status" value="1"/>
</dbReference>
<evidence type="ECO:0000313" key="12">
    <source>
        <dbReference type="EMBL" id="RLU18602.1"/>
    </source>
</evidence>
<accession>A0A026WFZ8</accession>
<reference evidence="12 14" key="2">
    <citation type="journal article" date="2018" name="Genome Res.">
        <title>The genomic architecture and molecular evolution of ant odorant receptors.</title>
        <authorList>
            <person name="McKenzie S.K."/>
            <person name="Kronauer D.J.C."/>
        </authorList>
    </citation>
    <scope>NUCLEOTIDE SEQUENCE [LARGE SCALE GENOMIC DNA]</scope>
    <source>
        <strain evidence="12">Clonal line C1</strain>
    </source>
</reference>
<dbReference type="AlphaFoldDB" id="A0A026WFZ8"/>
<keyword evidence="3 7" id="KW-0238">DNA-binding</keyword>
<dbReference type="GO" id="GO:0005634">
    <property type="term" value="C:nucleus"/>
    <property type="evidence" value="ECO:0007669"/>
    <property type="project" value="UniProtKB-SubCell"/>
</dbReference>